<keyword evidence="3" id="KW-1185">Reference proteome</keyword>
<feature type="chain" id="PRO_5045470767" evidence="1">
    <location>
        <begin position="25"/>
        <end position="79"/>
    </location>
</feature>
<sequence>MHFKMNYALRSIAALIFFAALVAGKLISVNREYDQDTAASDHHYGRVHIKVFRGPGHEHHFAPHGYWIKQPADDHHDGK</sequence>
<dbReference type="EMBL" id="AP028916">
    <property type="protein sequence ID" value="BES97516.1"/>
    <property type="molecule type" value="Genomic_DNA"/>
</dbReference>
<gene>
    <name evidence="2" type="ORF">NTJ_10330</name>
</gene>
<feature type="signal peptide" evidence="1">
    <location>
        <begin position="1"/>
        <end position="24"/>
    </location>
</feature>
<protein>
    <submittedName>
        <fullName evidence="2">ADP-ribosylation factor family</fullName>
    </submittedName>
</protein>
<organism evidence="2 3">
    <name type="scientific">Nesidiocoris tenuis</name>
    <dbReference type="NCBI Taxonomy" id="355587"/>
    <lineage>
        <taxon>Eukaryota</taxon>
        <taxon>Metazoa</taxon>
        <taxon>Ecdysozoa</taxon>
        <taxon>Arthropoda</taxon>
        <taxon>Hexapoda</taxon>
        <taxon>Insecta</taxon>
        <taxon>Pterygota</taxon>
        <taxon>Neoptera</taxon>
        <taxon>Paraneoptera</taxon>
        <taxon>Hemiptera</taxon>
        <taxon>Heteroptera</taxon>
        <taxon>Panheteroptera</taxon>
        <taxon>Cimicomorpha</taxon>
        <taxon>Miridae</taxon>
        <taxon>Dicyphina</taxon>
        <taxon>Nesidiocoris</taxon>
    </lineage>
</organism>
<keyword evidence="1" id="KW-0732">Signal</keyword>
<proteinExistence type="predicted"/>
<reference evidence="2 3" key="1">
    <citation type="submission" date="2023-09" db="EMBL/GenBank/DDBJ databases">
        <title>Nesidiocoris tenuis whole genome shotgun sequence.</title>
        <authorList>
            <person name="Shibata T."/>
            <person name="Shimoda M."/>
            <person name="Kobayashi T."/>
            <person name="Uehara T."/>
        </authorList>
    </citation>
    <scope>NUCLEOTIDE SEQUENCE [LARGE SCALE GENOMIC DNA]</scope>
    <source>
        <strain evidence="2 3">Japan</strain>
    </source>
</reference>
<dbReference type="Proteomes" id="UP001307889">
    <property type="component" value="Chromosome 8"/>
</dbReference>
<accession>A0ABN7B2X5</accession>
<evidence type="ECO:0000256" key="1">
    <source>
        <dbReference type="SAM" id="SignalP"/>
    </source>
</evidence>
<evidence type="ECO:0000313" key="3">
    <source>
        <dbReference type="Proteomes" id="UP001307889"/>
    </source>
</evidence>
<name>A0ABN7B2X5_9HEMI</name>
<evidence type="ECO:0000313" key="2">
    <source>
        <dbReference type="EMBL" id="BES97516.1"/>
    </source>
</evidence>